<feature type="non-terminal residue" evidence="1">
    <location>
        <position position="1"/>
    </location>
</feature>
<name>A0ABW3A0V7_9ACTN</name>
<evidence type="ECO:0000313" key="1">
    <source>
        <dbReference type="EMBL" id="MFD0784006.1"/>
    </source>
</evidence>
<comment type="caution">
    <text evidence="1">The sequence shown here is derived from an EMBL/GenBank/DDBJ whole genome shotgun (WGS) entry which is preliminary data.</text>
</comment>
<organism evidence="1 2">
    <name type="scientific">Micromonospora azadirachtae</name>
    <dbReference type="NCBI Taxonomy" id="1970735"/>
    <lineage>
        <taxon>Bacteria</taxon>
        <taxon>Bacillati</taxon>
        <taxon>Actinomycetota</taxon>
        <taxon>Actinomycetes</taxon>
        <taxon>Micromonosporales</taxon>
        <taxon>Micromonosporaceae</taxon>
        <taxon>Micromonospora</taxon>
    </lineage>
</organism>
<accession>A0ABW3A0V7</accession>
<gene>
    <name evidence="1" type="ORF">ACFQZ8_08770</name>
</gene>
<protein>
    <submittedName>
        <fullName evidence="1">Hyaluronate lyase</fullName>
    </submittedName>
</protein>
<dbReference type="Proteomes" id="UP001597053">
    <property type="component" value="Unassembled WGS sequence"/>
</dbReference>
<keyword evidence="1" id="KW-0456">Lyase</keyword>
<dbReference type="GO" id="GO:0016829">
    <property type="term" value="F:lyase activity"/>
    <property type="evidence" value="ECO:0007669"/>
    <property type="project" value="UniProtKB-KW"/>
</dbReference>
<keyword evidence="2" id="KW-1185">Reference proteome</keyword>
<sequence length="104" mass="11494">SFALRSGALAGTAVAEGDPAGYERMVGEQLVPSMRAGYRLLDLFSRRPEIFHALVATPPGWRMFVRFCQGRASFDKTLARPEVRAVLAVLDRIPASRRRTVSMS</sequence>
<dbReference type="EMBL" id="JBHTHM010000286">
    <property type="protein sequence ID" value="MFD0784006.1"/>
    <property type="molecule type" value="Genomic_DNA"/>
</dbReference>
<proteinExistence type="predicted"/>
<reference evidence="2" key="1">
    <citation type="journal article" date="2019" name="Int. J. Syst. Evol. Microbiol.">
        <title>The Global Catalogue of Microorganisms (GCM) 10K type strain sequencing project: providing services to taxonomists for standard genome sequencing and annotation.</title>
        <authorList>
            <consortium name="The Broad Institute Genomics Platform"/>
            <consortium name="The Broad Institute Genome Sequencing Center for Infectious Disease"/>
            <person name="Wu L."/>
            <person name="Ma J."/>
        </authorList>
    </citation>
    <scope>NUCLEOTIDE SEQUENCE [LARGE SCALE GENOMIC DNA]</scope>
    <source>
        <strain evidence="2">JCM 32148</strain>
    </source>
</reference>
<evidence type="ECO:0000313" key="2">
    <source>
        <dbReference type="Proteomes" id="UP001597053"/>
    </source>
</evidence>